<protein>
    <submittedName>
        <fullName evidence="5">Ser/Thr protein kinase</fullName>
    </submittedName>
</protein>
<dbReference type="GO" id="GO:0005524">
    <property type="term" value="F:ATP binding"/>
    <property type="evidence" value="ECO:0007669"/>
    <property type="project" value="UniProtKB-UniRule"/>
</dbReference>
<keyword evidence="1 3" id="KW-0547">Nucleotide-binding</keyword>
<keyword evidence="5" id="KW-0808">Transferase</keyword>
<gene>
    <name evidence="5" type="ORF">Ljam_1934</name>
</gene>
<dbReference type="Pfam" id="PF00069">
    <property type="entry name" value="Pkinase"/>
    <property type="match status" value="1"/>
</dbReference>
<evidence type="ECO:0000313" key="6">
    <source>
        <dbReference type="Proteomes" id="UP000054715"/>
    </source>
</evidence>
<proteinExistence type="predicted"/>
<name>A0A0W0UIK8_9GAMM</name>
<dbReference type="RefSeq" id="WP_058449832.1">
    <property type="nucleotide sequence ID" value="NZ_CAAAJF010000002.1"/>
</dbReference>
<dbReference type="GO" id="GO:0005737">
    <property type="term" value="C:cytoplasm"/>
    <property type="evidence" value="ECO:0007669"/>
    <property type="project" value="TreeGrafter"/>
</dbReference>
<evidence type="ECO:0000259" key="4">
    <source>
        <dbReference type="PROSITE" id="PS50011"/>
    </source>
</evidence>
<dbReference type="AlphaFoldDB" id="A0A0W0UIK8"/>
<dbReference type="SUPFAM" id="SSF56112">
    <property type="entry name" value="Protein kinase-like (PK-like)"/>
    <property type="match status" value="1"/>
</dbReference>
<keyword evidence="5" id="KW-0418">Kinase</keyword>
<dbReference type="PROSITE" id="PS00107">
    <property type="entry name" value="PROTEIN_KINASE_ATP"/>
    <property type="match status" value="1"/>
</dbReference>
<accession>A0A0W0UIK8</accession>
<dbReference type="PROSITE" id="PS50011">
    <property type="entry name" value="PROTEIN_KINASE_DOM"/>
    <property type="match status" value="1"/>
</dbReference>
<evidence type="ECO:0000256" key="1">
    <source>
        <dbReference type="ARBA" id="ARBA00022741"/>
    </source>
</evidence>
<dbReference type="InterPro" id="IPR008271">
    <property type="entry name" value="Ser/Thr_kinase_AS"/>
</dbReference>
<dbReference type="Proteomes" id="UP000054715">
    <property type="component" value="Unassembled WGS sequence"/>
</dbReference>
<dbReference type="InterPro" id="IPR011009">
    <property type="entry name" value="Kinase-like_dom_sf"/>
</dbReference>
<dbReference type="Gene3D" id="1.10.510.10">
    <property type="entry name" value="Transferase(Phosphotransferase) domain 1"/>
    <property type="match status" value="1"/>
</dbReference>
<feature type="binding site" evidence="3">
    <location>
        <position position="101"/>
    </location>
    <ligand>
        <name>ATP</name>
        <dbReference type="ChEBI" id="CHEBI:30616"/>
    </ligand>
</feature>
<sequence length="427" mass="48277">MKKKLINPAKPKKKHLPLLKALLEQTSDNTQGWHESNYYQIIYKKKKIKVALTNAIIKRESKKGGSRYEAIDATPLGKGSYGVVYPVNVTIKFTESELIFKEKSYGKRRIVKQRPYSTKTMDDAVNEYILTSMTPHSHPKSPVKFGQHIYSVSRRMEGRELFDILNDDLSGKHKLTLEERFMLSKRLIEALQTQVVAAGLVHRDLKPENIIVELSEGLVGTIDFGLAKIDNSLADDDAVGSPLYVSPEVLLGRGTTQQSDIYGLGRILALLWRTDLTSYDTSLNGRQLLQVARNNHYHLFDGIEAGLNKKAALTIKKVIEGMTAYDPAGRMSLNKAFLKFQKAEGFQFPKEIQRTTSPGLFQNAKNNNVLNEFKTDLKEEQSQDIEEVPLAKPKKKKWSLFFKTTKEEKPLITTKKEQGPASNDSFS</sequence>
<dbReference type="SMART" id="SM00220">
    <property type="entry name" value="S_TKc"/>
    <property type="match status" value="1"/>
</dbReference>
<dbReference type="EMBL" id="LNYG01000013">
    <property type="protein sequence ID" value="KTD07739.1"/>
    <property type="molecule type" value="Genomic_DNA"/>
</dbReference>
<organism evidence="5 6">
    <name type="scientific">Legionella jamestowniensis</name>
    <dbReference type="NCBI Taxonomy" id="455"/>
    <lineage>
        <taxon>Bacteria</taxon>
        <taxon>Pseudomonadati</taxon>
        <taxon>Pseudomonadota</taxon>
        <taxon>Gammaproteobacteria</taxon>
        <taxon>Legionellales</taxon>
        <taxon>Legionellaceae</taxon>
        <taxon>Legionella</taxon>
    </lineage>
</organism>
<dbReference type="PANTHER" id="PTHR44167:SF24">
    <property type="entry name" value="SERINE_THREONINE-PROTEIN KINASE CHK2"/>
    <property type="match status" value="1"/>
</dbReference>
<comment type="caution">
    <text evidence="5">The sequence shown here is derived from an EMBL/GenBank/DDBJ whole genome shotgun (WGS) entry which is preliminary data.</text>
</comment>
<dbReference type="STRING" id="455.Ljam_1934"/>
<dbReference type="PATRIC" id="fig|455.5.peg.2037"/>
<feature type="domain" description="Protein kinase" evidence="4">
    <location>
        <begin position="70"/>
        <end position="346"/>
    </location>
</feature>
<dbReference type="PANTHER" id="PTHR44167">
    <property type="entry name" value="OVARIAN-SPECIFIC SERINE/THREONINE-PROTEIN KINASE LOK-RELATED"/>
    <property type="match status" value="1"/>
</dbReference>
<evidence type="ECO:0000313" key="5">
    <source>
        <dbReference type="EMBL" id="KTD07739.1"/>
    </source>
</evidence>
<dbReference type="InterPro" id="IPR000719">
    <property type="entry name" value="Prot_kinase_dom"/>
</dbReference>
<reference evidence="5 6" key="1">
    <citation type="submission" date="2015-11" db="EMBL/GenBank/DDBJ databases">
        <title>Genomic analysis of 38 Legionella species identifies large and diverse effector repertoires.</title>
        <authorList>
            <person name="Burstein D."/>
            <person name="Amaro F."/>
            <person name="Zusman T."/>
            <person name="Lifshitz Z."/>
            <person name="Cohen O."/>
            <person name="Gilbert J.A."/>
            <person name="Pupko T."/>
            <person name="Shuman H.A."/>
            <person name="Segal G."/>
        </authorList>
    </citation>
    <scope>NUCLEOTIDE SEQUENCE [LARGE SCALE GENOMIC DNA]</scope>
    <source>
        <strain evidence="5 6">JA-26-G1-E2</strain>
    </source>
</reference>
<evidence type="ECO:0000256" key="2">
    <source>
        <dbReference type="ARBA" id="ARBA00022840"/>
    </source>
</evidence>
<dbReference type="GO" id="GO:0004674">
    <property type="term" value="F:protein serine/threonine kinase activity"/>
    <property type="evidence" value="ECO:0007669"/>
    <property type="project" value="TreeGrafter"/>
</dbReference>
<keyword evidence="2 3" id="KW-0067">ATP-binding</keyword>
<dbReference type="PROSITE" id="PS00108">
    <property type="entry name" value="PROTEIN_KINASE_ST"/>
    <property type="match status" value="1"/>
</dbReference>
<evidence type="ECO:0000256" key="3">
    <source>
        <dbReference type="PROSITE-ProRule" id="PRU10141"/>
    </source>
</evidence>
<dbReference type="InterPro" id="IPR017441">
    <property type="entry name" value="Protein_kinase_ATP_BS"/>
</dbReference>